<keyword evidence="2" id="KW-1185">Reference proteome</keyword>
<sequence length="149" mass="16060">MSAEEPLQIGSRPPETELPEAPAVLQEALAGALASDPNERRDAIAEVVRRAPWWSEAWAALGDHSPDPLDAYACYRVGYHRGLDQLRAAGWRGSGLVRAAHPGNRGFLAALAGLARAAEAIGEREEADRCRQFLAQLDPTWGRQEAGAP</sequence>
<evidence type="ECO:0000313" key="1">
    <source>
        <dbReference type="EMBL" id="MFC0082885.1"/>
    </source>
</evidence>
<evidence type="ECO:0000313" key="2">
    <source>
        <dbReference type="Proteomes" id="UP001589788"/>
    </source>
</evidence>
<dbReference type="Proteomes" id="UP001589788">
    <property type="component" value="Unassembled WGS sequence"/>
</dbReference>
<dbReference type="InterPro" id="IPR014487">
    <property type="entry name" value="DUF3151"/>
</dbReference>
<dbReference type="EMBL" id="JBHLYQ010000179">
    <property type="protein sequence ID" value="MFC0082885.1"/>
    <property type="molecule type" value="Genomic_DNA"/>
</dbReference>
<protein>
    <submittedName>
        <fullName evidence="1">DUF3151 family protein</fullName>
    </submittedName>
</protein>
<accession>A0ABV6C5A5</accession>
<dbReference type="Pfam" id="PF11349">
    <property type="entry name" value="DUF3151"/>
    <property type="match status" value="1"/>
</dbReference>
<gene>
    <name evidence="1" type="ORF">ACFFRE_12165</name>
</gene>
<dbReference type="RefSeq" id="WP_377790568.1">
    <property type="nucleotide sequence ID" value="NZ_JBHLYQ010000179.1"/>
</dbReference>
<organism evidence="1 2">
    <name type="scientific">Aciditerrimonas ferrireducens</name>
    <dbReference type="NCBI Taxonomy" id="667306"/>
    <lineage>
        <taxon>Bacteria</taxon>
        <taxon>Bacillati</taxon>
        <taxon>Actinomycetota</taxon>
        <taxon>Acidimicrobiia</taxon>
        <taxon>Acidimicrobiales</taxon>
        <taxon>Acidimicrobiaceae</taxon>
        <taxon>Aciditerrimonas</taxon>
    </lineage>
</organism>
<name>A0ABV6C5A5_9ACTN</name>
<reference evidence="1 2" key="1">
    <citation type="submission" date="2024-09" db="EMBL/GenBank/DDBJ databases">
        <authorList>
            <person name="Sun Q."/>
            <person name="Mori K."/>
        </authorList>
    </citation>
    <scope>NUCLEOTIDE SEQUENCE [LARGE SCALE GENOMIC DNA]</scope>
    <source>
        <strain evidence="1 2">JCM 15389</strain>
    </source>
</reference>
<proteinExistence type="predicted"/>
<comment type="caution">
    <text evidence="1">The sequence shown here is derived from an EMBL/GenBank/DDBJ whole genome shotgun (WGS) entry which is preliminary data.</text>
</comment>